<dbReference type="PANTHER" id="PTHR11474:SF126">
    <property type="entry name" value="TYROSINASE-LIKE PROTEIN TYR-1-RELATED"/>
    <property type="match status" value="1"/>
</dbReference>
<dbReference type="Proteomes" id="UP000054350">
    <property type="component" value="Unassembled WGS sequence"/>
</dbReference>
<organism evidence="6 7">
    <name type="scientific">Allomyces macrogynus (strain ATCC 38327)</name>
    <name type="common">Allomyces javanicus var. macrogynus</name>
    <dbReference type="NCBI Taxonomy" id="578462"/>
    <lineage>
        <taxon>Eukaryota</taxon>
        <taxon>Fungi</taxon>
        <taxon>Fungi incertae sedis</taxon>
        <taxon>Blastocladiomycota</taxon>
        <taxon>Blastocladiomycetes</taxon>
        <taxon>Blastocladiales</taxon>
        <taxon>Blastocladiaceae</taxon>
        <taxon>Allomyces</taxon>
    </lineage>
</organism>
<dbReference type="GO" id="GO:0016491">
    <property type="term" value="F:oxidoreductase activity"/>
    <property type="evidence" value="ECO:0007669"/>
    <property type="project" value="InterPro"/>
</dbReference>
<dbReference type="VEuPathDB" id="FungiDB:AMAG_17600"/>
<evidence type="ECO:0000313" key="6">
    <source>
        <dbReference type="EMBL" id="KNE73447.1"/>
    </source>
</evidence>
<evidence type="ECO:0000259" key="5">
    <source>
        <dbReference type="PROSITE" id="PS00498"/>
    </source>
</evidence>
<dbReference type="PRINTS" id="PR00092">
    <property type="entry name" value="TYROSINASE"/>
</dbReference>
<dbReference type="Pfam" id="PF00264">
    <property type="entry name" value="Tyrosinase"/>
    <property type="match status" value="1"/>
</dbReference>
<dbReference type="PANTHER" id="PTHR11474">
    <property type="entry name" value="TYROSINASE FAMILY MEMBER"/>
    <property type="match status" value="1"/>
</dbReference>
<dbReference type="OMA" id="SYAIREY"/>
<dbReference type="STRING" id="578462.A0A0L0TFC6"/>
<dbReference type="PROSITE" id="PS00497">
    <property type="entry name" value="TYROSINASE_1"/>
    <property type="match status" value="1"/>
</dbReference>
<feature type="domain" description="Tyrosinase copper-binding" evidence="4">
    <location>
        <begin position="76"/>
        <end position="93"/>
    </location>
</feature>
<gene>
    <name evidence="6" type="ORF">AMAG_17600</name>
</gene>
<dbReference type="eggNOG" id="ENOG502S31Y">
    <property type="taxonomic scope" value="Eukaryota"/>
</dbReference>
<proteinExistence type="predicted"/>
<evidence type="ECO:0000259" key="4">
    <source>
        <dbReference type="PROSITE" id="PS00497"/>
    </source>
</evidence>
<feature type="signal peptide" evidence="3">
    <location>
        <begin position="1"/>
        <end position="23"/>
    </location>
</feature>
<dbReference type="Gene3D" id="1.10.1280.10">
    <property type="entry name" value="Di-copper center containing domain from catechol oxidase"/>
    <property type="match status" value="1"/>
</dbReference>
<evidence type="ECO:0000256" key="2">
    <source>
        <dbReference type="ARBA" id="ARBA00023008"/>
    </source>
</evidence>
<dbReference type="InterPro" id="IPR008922">
    <property type="entry name" value="Di-copper_centre_dom_sf"/>
</dbReference>
<reference evidence="7" key="2">
    <citation type="submission" date="2009-11" db="EMBL/GenBank/DDBJ databases">
        <title>The Genome Sequence of Allomyces macrogynus strain ATCC 38327.</title>
        <authorList>
            <consortium name="The Broad Institute Genome Sequencing Platform"/>
            <person name="Russ C."/>
            <person name="Cuomo C."/>
            <person name="Shea T."/>
            <person name="Young S.K."/>
            <person name="Zeng Q."/>
            <person name="Koehrsen M."/>
            <person name="Haas B."/>
            <person name="Borodovsky M."/>
            <person name="Guigo R."/>
            <person name="Alvarado L."/>
            <person name="Berlin A."/>
            <person name="Borenstein D."/>
            <person name="Chen Z."/>
            <person name="Engels R."/>
            <person name="Freedman E."/>
            <person name="Gellesch M."/>
            <person name="Goldberg J."/>
            <person name="Griggs A."/>
            <person name="Gujja S."/>
            <person name="Heiman D."/>
            <person name="Hepburn T."/>
            <person name="Howarth C."/>
            <person name="Jen D."/>
            <person name="Larson L."/>
            <person name="Lewis B."/>
            <person name="Mehta T."/>
            <person name="Park D."/>
            <person name="Pearson M."/>
            <person name="Roberts A."/>
            <person name="Saif S."/>
            <person name="Shenoy N."/>
            <person name="Sisk P."/>
            <person name="Stolte C."/>
            <person name="Sykes S."/>
            <person name="Walk T."/>
            <person name="White J."/>
            <person name="Yandava C."/>
            <person name="Burger G."/>
            <person name="Gray M.W."/>
            <person name="Holland P.W.H."/>
            <person name="King N."/>
            <person name="Lang F.B.F."/>
            <person name="Roger A.J."/>
            <person name="Ruiz-Trillo I."/>
            <person name="Lander E."/>
            <person name="Nusbaum C."/>
        </authorList>
    </citation>
    <scope>NUCLEOTIDE SEQUENCE [LARGE SCALE GENOMIC DNA]</scope>
    <source>
        <strain evidence="7">ATCC 38327</strain>
    </source>
</reference>
<evidence type="ECO:0000256" key="3">
    <source>
        <dbReference type="SAM" id="SignalP"/>
    </source>
</evidence>
<keyword evidence="2" id="KW-0186">Copper</keyword>
<evidence type="ECO:0000256" key="1">
    <source>
        <dbReference type="ARBA" id="ARBA00022723"/>
    </source>
</evidence>
<keyword evidence="7" id="KW-1185">Reference proteome</keyword>
<keyword evidence="3" id="KW-0732">Signal</keyword>
<dbReference type="GO" id="GO:0046872">
    <property type="term" value="F:metal ion binding"/>
    <property type="evidence" value="ECO:0007669"/>
    <property type="project" value="UniProtKB-KW"/>
</dbReference>
<sequence length="424" mass="47212">MFQLSHALLSIFVLVSVLLPVEAASPTCSSHRLRKEIRDLSDTEWRAYVNAIRAIKSSGQWSPFVITHRTYTLDAHGGVLFLAWHRRFLYEFETLLLNFTGPALTGLPYFEPFTDYDIFDSSSPRYMGVNTGCVTDGPAAGWTTVVGPCLTRAMTAPTSTIDPRTVASMMLGGSAFALFANALEIGQHATVHGTIGGDMAGLNTSTEDPMFWLHHGHVDYVWYKRQYFNVQQFYYEYDGQHTPGGIGHVTLDTRVRPWGDTVARVSDVYGTWCYDYQDPARLAGSEASLPNVQAPNRKRESKTNRHRLIDWDPNGLAHHFTMPSKELMRSMQIDPANARAAMDTINYHVDLINADIGLGKRPPTMMELTAGVGGVDLPADKAPAPAEQVTDPTHVTKSAPSYAIREYRFNHAFVMFFVCLALLL</sequence>
<evidence type="ECO:0000313" key="7">
    <source>
        <dbReference type="Proteomes" id="UP000054350"/>
    </source>
</evidence>
<dbReference type="InterPro" id="IPR050316">
    <property type="entry name" value="Tyrosinase/Hemocyanin"/>
</dbReference>
<dbReference type="SUPFAM" id="SSF48056">
    <property type="entry name" value="Di-copper centre-containing domain"/>
    <property type="match status" value="1"/>
</dbReference>
<dbReference type="OrthoDB" id="6132182at2759"/>
<reference evidence="6 7" key="1">
    <citation type="submission" date="2009-11" db="EMBL/GenBank/DDBJ databases">
        <title>Annotation of Allomyces macrogynus ATCC 38327.</title>
        <authorList>
            <consortium name="The Broad Institute Genome Sequencing Platform"/>
            <person name="Russ C."/>
            <person name="Cuomo C."/>
            <person name="Burger G."/>
            <person name="Gray M.W."/>
            <person name="Holland P.W.H."/>
            <person name="King N."/>
            <person name="Lang F.B.F."/>
            <person name="Roger A.J."/>
            <person name="Ruiz-Trillo I."/>
            <person name="Young S.K."/>
            <person name="Zeng Q."/>
            <person name="Gargeya S."/>
            <person name="Fitzgerald M."/>
            <person name="Haas B."/>
            <person name="Abouelleil A."/>
            <person name="Alvarado L."/>
            <person name="Arachchi H.M."/>
            <person name="Berlin A."/>
            <person name="Chapman S.B."/>
            <person name="Gearin G."/>
            <person name="Goldberg J."/>
            <person name="Griggs A."/>
            <person name="Gujja S."/>
            <person name="Hansen M."/>
            <person name="Heiman D."/>
            <person name="Howarth C."/>
            <person name="Larimer J."/>
            <person name="Lui A."/>
            <person name="MacDonald P.J.P."/>
            <person name="McCowen C."/>
            <person name="Montmayeur A."/>
            <person name="Murphy C."/>
            <person name="Neiman D."/>
            <person name="Pearson M."/>
            <person name="Priest M."/>
            <person name="Roberts A."/>
            <person name="Saif S."/>
            <person name="Shea T."/>
            <person name="Sisk P."/>
            <person name="Stolte C."/>
            <person name="Sykes S."/>
            <person name="Wortman J."/>
            <person name="Nusbaum C."/>
            <person name="Birren B."/>
        </authorList>
    </citation>
    <scope>NUCLEOTIDE SEQUENCE [LARGE SCALE GENOMIC DNA]</scope>
    <source>
        <strain evidence="6 7">ATCC 38327</strain>
    </source>
</reference>
<accession>A0A0L0TFC6</accession>
<protein>
    <recommendedName>
        <fullName evidence="4 5">Tyrosinase copper-binding domain-containing protein</fullName>
    </recommendedName>
</protein>
<keyword evidence="1" id="KW-0479">Metal-binding</keyword>
<dbReference type="InterPro" id="IPR002227">
    <property type="entry name" value="Tyrosinase_Cu-bd"/>
</dbReference>
<dbReference type="EMBL" id="GG745424">
    <property type="protein sequence ID" value="KNE73447.1"/>
    <property type="molecule type" value="Genomic_DNA"/>
</dbReference>
<name>A0A0L0TFC6_ALLM3</name>
<dbReference type="AlphaFoldDB" id="A0A0L0TFC6"/>
<dbReference type="PROSITE" id="PS00498">
    <property type="entry name" value="TYROSINASE_2"/>
    <property type="match status" value="1"/>
</dbReference>
<feature type="chain" id="PRO_5005548618" description="Tyrosinase copper-binding domain-containing protein" evidence="3">
    <location>
        <begin position="24"/>
        <end position="424"/>
    </location>
</feature>
<feature type="domain" description="Tyrosinase copper-binding" evidence="5">
    <location>
        <begin position="208"/>
        <end position="219"/>
    </location>
</feature>